<evidence type="ECO:0000313" key="4">
    <source>
        <dbReference type="EMBL" id="KAK5984355.1"/>
    </source>
</evidence>
<dbReference type="Pfam" id="PF07245">
    <property type="entry name" value="Phlebovirus_G2"/>
    <property type="match status" value="1"/>
</dbReference>
<reference evidence="4 5" key="1">
    <citation type="submission" date="2019-10" db="EMBL/GenBank/DDBJ databases">
        <title>Assembly and Annotation for the nematode Trichostrongylus colubriformis.</title>
        <authorList>
            <person name="Martin J."/>
        </authorList>
    </citation>
    <scope>NUCLEOTIDE SEQUENCE [LARGE SCALE GENOMIC DNA]</scope>
    <source>
        <strain evidence="4">G859</strain>
        <tissue evidence="4">Whole worm</tissue>
    </source>
</reference>
<organism evidence="4 5">
    <name type="scientific">Trichostrongylus colubriformis</name>
    <name type="common">Black scour worm</name>
    <dbReference type="NCBI Taxonomy" id="6319"/>
    <lineage>
        <taxon>Eukaryota</taxon>
        <taxon>Metazoa</taxon>
        <taxon>Ecdysozoa</taxon>
        <taxon>Nematoda</taxon>
        <taxon>Chromadorea</taxon>
        <taxon>Rhabditida</taxon>
        <taxon>Rhabditina</taxon>
        <taxon>Rhabditomorpha</taxon>
        <taxon>Strongyloidea</taxon>
        <taxon>Trichostrongylidae</taxon>
        <taxon>Trichostrongylus</taxon>
    </lineage>
</organism>
<evidence type="ECO:0008006" key="6">
    <source>
        <dbReference type="Google" id="ProtNLM"/>
    </source>
</evidence>
<sequence>MPSTRRAFLLGSSRCLNCGSKAHRVAACTVATAANVTKGTIHRPAAEVRITIIHRTPNAAQRQPLKPTVVQPAKSKHNKPAKQHVVIVEEDPLTQKGAEEAIVLQMGESQHEAQGKVILLVGSARIADSKNSIREATVLLDTGSELSFIREDSAQELALPVVENASLSISTFGTPILSVRNCNITNLTIHDIEGGQHELRLFRSQYITRTIEQADLNQADLDFITHHGIVLSLKDISTPFQPQIFLGCDYLWTFMMPMGKLTLPSGLQLIPTKFGYIISGWQPQEAVAAVTTLTTLNLKTEKDTWDRYWSLESSCTDEYTGSKHTELQQTNEMVLQTFPNTVERRCDRNYVRLPWKSNCYSLPDNKMIALKRPQGAKVVHFIYSALSQVIEMKRVFFFTDSEFALGWISLPDRQTAGVLVANRLKEIRNIFNDLEAQGTTIFFGYIATSSNPADCATRGLTSSSCQEHFWWKGPQIVHVDVSQTPTFDRMFPLVKKQEETTEDDENEIVLDFPFEYANERGGDTTYHTLEEAQQLATQRRVEEALKSEHHKFPMDNKRGSDIKPVEGSIFLLWDAVQPRNTWKIGRIVELRRNMSDTSREVVVELPNKQRIRRPVNKIVPLEITKDAQPTHAGSPSTTSLDSSVSQQRYNLRRIYLTPNDDFVYDNFRSTRWRSSVQLEITTSRVNRPIKIFHFNIITNQPRLVPPAIVTLSSVSTPPVPLLNSLFITDGTHTSIAPSGYLPPLRCSSPEQAANMTCDVVEDCKCTPAEVKMLCECQDLNLTAHMTDPEHQIPIIRPNVEFRMQSNLIARIPSLPTAEIIVRVKDELQTTALTSDAVCKVKNSECTGCYNCAKGARAGIVCTSSTPEERGEIQCNDHRFTVPCSSHGTPSELRFTST</sequence>
<evidence type="ECO:0000256" key="1">
    <source>
        <dbReference type="SAM" id="MobiDB-lite"/>
    </source>
</evidence>
<protein>
    <recommendedName>
        <fullName evidence="6">DUF5641 domain-containing protein</fullName>
    </recommendedName>
</protein>
<proteinExistence type="predicted"/>
<dbReference type="InterPro" id="IPR009878">
    <property type="entry name" value="Phlebovirus_G2_fusion"/>
</dbReference>
<gene>
    <name evidence="4" type="ORF">GCK32_006031</name>
</gene>
<feature type="compositionally biased region" description="Low complexity" evidence="1">
    <location>
        <begin position="634"/>
        <end position="644"/>
    </location>
</feature>
<dbReference type="Pfam" id="PF05585">
    <property type="entry name" value="DUF1758"/>
    <property type="match status" value="1"/>
</dbReference>
<feature type="domain" description="DUF1758" evidence="2">
    <location>
        <begin position="131"/>
        <end position="287"/>
    </location>
</feature>
<feature type="region of interest" description="Disordered" evidence="1">
    <location>
        <begin position="622"/>
        <end position="644"/>
    </location>
</feature>
<dbReference type="InterPro" id="IPR008737">
    <property type="entry name" value="DUF1758"/>
</dbReference>
<dbReference type="Gene3D" id="2.60.40.3770">
    <property type="match status" value="1"/>
</dbReference>
<evidence type="ECO:0000259" key="2">
    <source>
        <dbReference type="Pfam" id="PF05585"/>
    </source>
</evidence>
<evidence type="ECO:0000313" key="5">
    <source>
        <dbReference type="Proteomes" id="UP001331761"/>
    </source>
</evidence>
<comment type="caution">
    <text evidence="4">The sequence shown here is derived from an EMBL/GenBank/DDBJ whole genome shotgun (WGS) entry which is preliminary data.</text>
</comment>
<feature type="region of interest" description="Disordered" evidence="1">
    <location>
        <begin position="61"/>
        <end position="82"/>
    </location>
</feature>
<dbReference type="PANTHER" id="PTHR47331">
    <property type="entry name" value="PHD-TYPE DOMAIN-CONTAINING PROTEIN"/>
    <property type="match status" value="1"/>
</dbReference>
<name>A0AAN8G5Z4_TRICO</name>
<dbReference type="PANTHER" id="PTHR47331:SF6">
    <property type="entry name" value="DOUBLECORTIN DOMAIN-CONTAINING PROTEIN"/>
    <property type="match status" value="1"/>
</dbReference>
<dbReference type="EMBL" id="WIXE01002987">
    <property type="protein sequence ID" value="KAK5984355.1"/>
    <property type="molecule type" value="Genomic_DNA"/>
</dbReference>
<dbReference type="AlphaFoldDB" id="A0AAN8G5Z4"/>
<accession>A0AAN8G5Z4</accession>
<keyword evidence="5" id="KW-1185">Reference proteome</keyword>
<feature type="domain" description="Phlebovirus glycoprotein G2 fusion" evidence="3">
    <location>
        <begin position="653"/>
        <end position="811"/>
    </location>
</feature>
<evidence type="ECO:0000259" key="3">
    <source>
        <dbReference type="Pfam" id="PF07245"/>
    </source>
</evidence>
<dbReference type="Proteomes" id="UP001331761">
    <property type="component" value="Unassembled WGS sequence"/>
</dbReference>